<gene>
    <name evidence="2" type="ORF">PR048_022782</name>
</gene>
<dbReference type="EMBL" id="JARBHB010000009">
    <property type="protein sequence ID" value="KAJ8874892.1"/>
    <property type="molecule type" value="Genomic_DNA"/>
</dbReference>
<sequence length="292" mass="31816">MIETSDIKENPIQAIDHTPEPNLCSLLRCWCPPDNMVWTMEQSRDAYISDKYMYQPVVVPQPCVSCTSPGIVKLYPAKQMTSQGTQINPALLEQPKEEKVELNRGCANQQNFEESLDPVDLLSVEYLSRAGTPSNTSPLLAHNVPVTGTTLVAVAHWNPLLLEIGGDLGLAIAVCGTTPEWGPHVTIANRGFWGLLLKSTQTTASTSDRLPTSNSIAPHSEPRQVLQPPQVTRRPGSPVRVAPPKLKIVPVISDFVPSRKATRQSLSDLASVRQDGLMGSVIFLALEGVELL</sequence>
<evidence type="ECO:0000256" key="1">
    <source>
        <dbReference type="SAM" id="MobiDB-lite"/>
    </source>
</evidence>
<dbReference type="Proteomes" id="UP001159363">
    <property type="component" value="Chromosome 8"/>
</dbReference>
<evidence type="ECO:0000313" key="2">
    <source>
        <dbReference type="EMBL" id="KAJ8874892.1"/>
    </source>
</evidence>
<feature type="region of interest" description="Disordered" evidence="1">
    <location>
        <begin position="204"/>
        <end position="239"/>
    </location>
</feature>
<name>A0ABQ9GS70_9NEOP</name>
<proteinExistence type="predicted"/>
<reference evidence="2 3" key="1">
    <citation type="submission" date="2023-02" db="EMBL/GenBank/DDBJ databases">
        <title>LHISI_Scaffold_Assembly.</title>
        <authorList>
            <person name="Stuart O.P."/>
            <person name="Cleave R."/>
            <person name="Magrath M.J.L."/>
            <person name="Mikheyev A.S."/>
        </authorList>
    </citation>
    <scope>NUCLEOTIDE SEQUENCE [LARGE SCALE GENOMIC DNA]</scope>
    <source>
        <strain evidence="2">Daus_M_001</strain>
        <tissue evidence="2">Leg muscle</tissue>
    </source>
</reference>
<evidence type="ECO:0000313" key="3">
    <source>
        <dbReference type="Proteomes" id="UP001159363"/>
    </source>
</evidence>
<feature type="compositionally biased region" description="Polar residues" evidence="1">
    <location>
        <begin position="204"/>
        <end position="217"/>
    </location>
</feature>
<protein>
    <submittedName>
        <fullName evidence="2">Uncharacterized protein</fullName>
    </submittedName>
</protein>
<accession>A0ABQ9GS70</accession>
<organism evidence="2 3">
    <name type="scientific">Dryococelus australis</name>
    <dbReference type="NCBI Taxonomy" id="614101"/>
    <lineage>
        <taxon>Eukaryota</taxon>
        <taxon>Metazoa</taxon>
        <taxon>Ecdysozoa</taxon>
        <taxon>Arthropoda</taxon>
        <taxon>Hexapoda</taxon>
        <taxon>Insecta</taxon>
        <taxon>Pterygota</taxon>
        <taxon>Neoptera</taxon>
        <taxon>Polyneoptera</taxon>
        <taxon>Phasmatodea</taxon>
        <taxon>Verophasmatodea</taxon>
        <taxon>Anareolatae</taxon>
        <taxon>Phasmatidae</taxon>
        <taxon>Eurycanthinae</taxon>
        <taxon>Dryococelus</taxon>
    </lineage>
</organism>
<comment type="caution">
    <text evidence="2">The sequence shown here is derived from an EMBL/GenBank/DDBJ whole genome shotgun (WGS) entry which is preliminary data.</text>
</comment>
<keyword evidence="3" id="KW-1185">Reference proteome</keyword>